<dbReference type="InterPro" id="IPR014508">
    <property type="entry name" value="UCP020555_TPR-like"/>
</dbReference>
<keyword evidence="2" id="KW-0449">Lipoprotein</keyword>
<evidence type="ECO:0000313" key="3">
    <source>
        <dbReference type="Proteomes" id="UP000634667"/>
    </source>
</evidence>
<gene>
    <name evidence="2" type="ORF">GCM10008111_23690</name>
</gene>
<dbReference type="Proteomes" id="UP000634667">
    <property type="component" value="Unassembled WGS sequence"/>
</dbReference>
<evidence type="ECO:0000256" key="1">
    <source>
        <dbReference type="SAM" id="SignalP"/>
    </source>
</evidence>
<dbReference type="PIRSF" id="PIRSF020555">
    <property type="entry name" value="UCP020555"/>
    <property type="match status" value="1"/>
</dbReference>
<accession>A0ABQ2WSW4</accession>
<protein>
    <submittedName>
        <fullName evidence="2">Lipoprotein</fullName>
    </submittedName>
</protein>
<proteinExistence type="predicted"/>
<keyword evidence="1" id="KW-0732">Signal</keyword>
<feature type="chain" id="PRO_5046344950" evidence="1">
    <location>
        <begin position="19"/>
        <end position="115"/>
    </location>
</feature>
<evidence type="ECO:0000313" key="2">
    <source>
        <dbReference type="EMBL" id="GGW66943.1"/>
    </source>
</evidence>
<dbReference type="EMBL" id="BMYR01000009">
    <property type="protein sequence ID" value="GGW66943.1"/>
    <property type="molecule type" value="Genomic_DNA"/>
</dbReference>
<organism evidence="2 3">
    <name type="scientific">Alishewanella tabrizica</name>
    <dbReference type="NCBI Taxonomy" id="671278"/>
    <lineage>
        <taxon>Bacteria</taxon>
        <taxon>Pseudomonadati</taxon>
        <taxon>Pseudomonadota</taxon>
        <taxon>Gammaproteobacteria</taxon>
        <taxon>Alteromonadales</taxon>
        <taxon>Alteromonadaceae</taxon>
        <taxon>Alishewanella</taxon>
    </lineage>
</organism>
<sequence length="115" mass="12584">MKKLLLASGMLLALSACKTTTEPLYYHGEYNKAVYTYLKGDTTTPQEQIAALQTIIQDAAAKGKKVAPGIHAHLGLLYFDSGSPAEGEQQFEQEKTLFPESAKYLDFLLKSKKGA</sequence>
<comment type="caution">
    <text evidence="2">The sequence shown here is derived from an EMBL/GenBank/DDBJ whole genome shotgun (WGS) entry which is preliminary data.</text>
</comment>
<feature type="signal peptide" evidence="1">
    <location>
        <begin position="1"/>
        <end position="18"/>
    </location>
</feature>
<keyword evidence="3" id="KW-1185">Reference proteome</keyword>
<dbReference type="RefSeq" id="WP_189483433.1">
    <property type="nucleotide sequence ID" value="NZ_BMYR01000009.1"/>
</dbReference>
<reference evidence="3" key="1">
    <citation type="journal article" date="2019" name="Int. J. Syst. Evol. Microbiol.">
        <title>The Global Catalogue of Microorganisms (GCM) 10K type strain sequencing project: providing services to taxonomists for standard genome sequencing and annotation.</title>
        <authorList>
            <consortium name="The Broad Institute Genomics Platform"/>
            <consortium name="The Broad Institute Genome Sequencing Center for Infectious Disease"/>
            <person name="Wu L."/>
            <person name="Ma J."/>
        </authorList>
    </citation>
    <scope>NUCLEOTIDE SEQUENCE [LARGE SCALE GENOMIC DNA]</scope>
    <source>
        <strain evidence="3">KCTC 23723</strain>
    </source>
</reference>
<dbReference type="PROSITE" id="PS51257">
    <property type="entry name" value="PROKAR_LIPOPROTEIN"/>
    <property type="match status" value="1"/>
</dbReference>
<name>A0ABQ2WSW4_9ALTE</name>
<dbReference type="Pfam" id="PF16068">
    <property type="entry name" value="DUF4810"/>
    <property type="match status" value="1"/>
</dbReference>